<proteinExistence type="predicted"/>
<evidence type="ECO:0000313" key="1">
    <source>
        <dbReference type="EMBL" id="KRK47596.1"/>
    </source>
</evidence>
<name>A0A0R1HM54_9LACO</name>
<organism evidence="1 2">
    <name type="scientific">Secundilactobacillus kimchicus JCM 15530</name>
    <dbReference type="NCBI Taxonomy" id="1302272"/>
    <lineage>
        <taxon>Bacteria</taxon>
        <taxon>Bacillati</taxon>
        <taxon>Bacillota</taxon>
        <taxon>Bacilli</taxon>
        <taxon>Lactobacillales</taxon>
        <taxon>Lactobacillaceae</taxon>
        <taxon>Secundilactobacillus</taxon>
    </lineage>
</organism>
<sequence>MNRMSLNELNKQNLNSPEQVMMAYQLPDLEGIVKMLGFTESQLDEEVGYFDDLMPAEKWPAKFISVRTIREVVEDEYDDFLEQLGSGASTETNPDVLLGKFRSQLRLTWRKLLVVTNNGNAYVAEKTKAMPVFKDGKQ</sequence>
<comment type="caution">
    <text evidence="1">The sequence shown here is derived from an EMBL/GenBank/DDBJ whole genome shotgun (WGS) entry which is preliminary data.</text>
</comment>
<dbReference type="EMBL" id="AZCX01000007">
    <property type="protein sequence ID" value="KRK47596.1"/>
    <property type="molecule type" value="Genomic_DNA"/>
</dbReference>
<dbReference type="AlphaFoldDB" id="A0A0R1HM54"/>
<keyword evidence="2" id="KW-1185">Reference proteome</keyword>
<evidence type="ECO:0000313" key="2">
    <source>
        <dbReference type="Proteomes" id="UP000050911"/>
    </source>
</evidence>
<protein>
    <submittedName>
        <fullName evidence="1">Uncharacterized protein</fullName>
    </submittedName>
</protein>
<dbReference type="Proteomes" id="UP000050911">
    <property type="component" value="Unassembled WGS sequence"/>
</dbReference>
<reference evidence="1 2" key="1">
    <citation type="journal article" date="2015" name="Genome Announc.">
        <title>Expanding the biotechnology potential of lactobacilli through comparative genomics of 213 strains and associated genera.</title>
        <authorList>
            <person name="Sun Z."/>
            <person name="Harris H.M."/>
            <person name="McCann A."/>
            <person name="Guo C."/>
            <person name="Argimon S."/>
            <person name="Zhang W."/>
            <person name="Yang X."/>
            <person name="Jeffery I.B."/>
            <person name="Cooney J.C."/>
            <person name="Kagawa T.F."/>
            <person name="Liu W."/>
            <person name="Song Y."/>
            <person name="Salvetti E."/>
            <person name="Wrobel A."/>
            <person name="Rasinkangas P."/>
            <person name="Parkhill J."/>
            <person name="Rea M.C."/>
            <person name="O'Sullivan O."/>
            <person name="Ritari J."/>
            <person name="Douillard F.P."/>
            <person name="Paul Ross R."/>
            <person name="Yang R."/>
            <person name="Briner A.E."/>
            <person name="Felis G.E."/>
            <person name="de Vos W.M."/>
            <person name="Barrangou R."/>
            <person name="Klaenhammer T.R."/>
            <person name="Caufield P.W."/>
            <person name="Cui Y."/>
            <person name="Zhang H."/>
            <person name="O'Toole P.W."/>
        </authorList>
    </citation>
    <scope>NUCLEOTIDE SEQUENCE [LARGE SCALE GENOMIC DNA]</scope>
    <source>
        <strain evidence="1 2">JCM 15530</strain>
    </source>
</reference>
<dbReference type="PATRIC" id="fig|1302272.5.peg.2370"/>
<gene>
    <name evidence="1" type="ORF">FC96_GL002319</name>
</gene>
<accession>A0A0R1HM54</accession>